<reference evidence="1 2" key="1">
    <citation type="journal article" date="2015" name="Genome Announc.">
        <title>Complete and Assembled Genome Sequence of Bifidobacterium kashiwanohense PV20-2, Isolated from the Feces of an Anemic Kenyan Infant.</title>
        <authorList>
            <person name="Vazquez-Gutierrez P."/>
            <person name="Lacroix C."/>
            <person name="Chassard C."/>
            <person name="Klumpp J."/>
            <person name="Jans C."/>
            <person name="Stevens M.J."/>
        </authorList>
    </citation>
    <scope>NUCLEOTIDE SEQUENCE [LARGE SCALE GENOMIC DNA]</scope>
    <source>
        <strain evidence="1 2">PV20-2</strain>
    </source>
</reference>
<dbReference type="HOGENOM" id="CLU_2393911_0_0_11"/>
<dbReference type="EMBL" id="CP007456">
    <property type="protein sequence ID" value="AIZ15520.1"/>
    <property type="molecule type" value="Genomic_DNA"/>
</dbReference>
<proteinExistence type="predicted"/>
<protein>
    <recommendedName>
        <fullName evidence="3">DUF4143 domain-containing protein</fullName>
    </recommendedName>
</protein>
<evidence type="ECO:0008006" key="3">
    <source>
        <dbReference type="Google" id="ProtNLM"/>
    </source>
</evidence>
<sequence>MLGCFVDLRNDRDDPSNRIEIDFLIVEPYENAAMKYRISPIEVKSSKRYRTGSLDKFKAKFDKKVGTRYVLHPKPLVVENDVVKLPIYMAGLL</sequence>
<accession>A0A0A7I8G8</accession>
<dbReference type="AlphaFoldDB" id="A0A0A7I8G8"/>
<organism evidence="1 2">
    <name type="scientific">Bifidobacterium catenulatum PV20-2</name>
    <dbReference type="NCBI Taxonomy" id="1447716"/>
    <lineage>
        <taxon>Bacteria</taxon>
        <taxon>Bacillati</taxon>
        <taxon>Actinomycetota</taxon>
        <taxon>Actinomycetes</taxon>
        <taxon>Bifidobacteriales</taxon>
        <taxon>Bifidobacteriaceae</taxon>
        <taxon>Bifidobacterium</taxon>
    </lineage>
</organism>
<dbReference type="Proteomes" id="UP000030625">
    <property type="component" value="Chromosome"/>
</dbReference>
<dbReference type="RefSeq" id="WP_039199366.1">
    <property type="nucleotide sequence ID" value="NZ_CP007456.1"/>
</dbReference>
<gene>
    <name evidence="1" type="ORF">AH68_09325</name>
</gene>
<dbReference type="STRING" id="1447716.AH68_09325"/>
<evidence type="ECO:0000313" key="2">
    <source>
        <dbReference type="Proteomes" id="UP000030625"/>
    </source>
</evidence>
<dbReference type="KEGG" id="bka:AH68_09325"/>
<evidence type="ECO:0000313" key="1">
    <source>
        <dbReference type="EMBL" id="AIZ15520.1"/>
    </source>
</evidence>
<name>A0A0A7I8G8_9BIFI</name>